<evidence type="ECO:0000256" key="4">
    <source>
        <dbReference type="ARBA" id="ARBA00022692"/>
    </source>
</evidence>
<accession>A0AA39FF91</accession>
<evidence type="ECO:0000313" key="11">
    <source>
        <dbReference type="EMBL" id="KAK0168487.1"/>
    </source>
</evidence>
<evidence type="ECO:0000313" key="12">
    <source>
        <dbReference type="Proteomes" id="UP001168972"/>
    </source>
</evidence>
<dbReference type="GO" id="GO:0005549">
    <property type="term" value="F:odorant binding"/>
    <property type="evidence" value="ECO:0007669"/>
    <property type="project" value="InterPro"/>
</dbReference>
<comment type="similarity">
    <text evidence="10">Belongs to the insect chemoreceptor superfamily. Heteromeric odorant receptor channel (TC 1.A.69) family.</text>
</comment>
<dbReference type="PANTHER" id="PTHR21137:SF35">
    <property type="entry name" value="ODORANT RECEPTOR 19A-RELATED"/>
    <property type="match status" value="1"/>
</dbReference>
<evidence type="ECO:0000256" key="10">
    <source>
        <dbReference type="RuleBase" id="RU351113"/>
    </source>
</evidence>
<dbReference type="GO" id="GO:0007165">
    <property type="term" value="P:signal transduction"/>
    <property type="evidence" value="ECO:0007669"/>
    <property type="project" value="UniProtKB-KW"/>
</dbReference>
<evidence type="ECO:0000256" key="6">
    <source>
        <dbReference type="ARBA" id="ARBA00022989"/>
    </source>
</evidence>
<proteinExistence type="inferred from homology"/>
<keyword evidence="3 10" id="KW-0716">Sensory transduction</keyword>
<keyword evidence="7 10" id="KW-0472">Membrane</keyword>
<feature type="transmembrane region" description="Helical" evidence="10">
    <location>
        <begin position="214"/>
        <end position="237"/>
    </location>
</feature>
<sequence length="406" mass="46114">MDAFSKTNNLMEINEINSEHLNTYKYKNLNHESDSDYTVKIARTLLIPIGIYPLHGSDTNLSRILVRLQTIMVFGLMCFLLIPHLIWTWFDAEDLKRLMKIIAAQVFNSLALIKFWTLIINKKDLRMCSQQMADSWREVESEDDRKVMLKNARIGRLFTIAYLSLSYGGALPYHIIMPLAADRIVKADNTTQIPLPYPTDYVFFVPEDSPGYEMLFVTHIVISTIILSTNCGIYSLIATYVTHACCLFEVVCRHLDHMLDDGIKQGLSKQLTGIIQKHINAIQFAETLEKNLNIVFLCEMVGCTIIICFLEYGVLVDWQDGQVLGLMTYVTLMTSIFVNCFIISYVGERLKEQSLKVGEAAYSLNWYLLPKEVVYDLILIIIRSSQPASLSAGKISDLSLEGFAGV</sequence>
<reference evidence="11" key="2">
    <citation type="submission" date="2023-03" db="EMBL/GenBank/DDBJ databases">
        <authorList>
            <person name="Inwood S.N."/>
            <person name="Skelly J.G."/>
            <person name="Guhlin J."/>
            <person name="Harrop T.W.R."/>
            <person name="Goldson S.G."/>
            <person name="Dearden P.K."/>
        </authorList>
    </citation>
    <scope>NUCLEOTIDE SEQUENCE</scope>
    <source>
        <strain evidence="11">Lincoln</strain>
        <tissue evidence="11">Whole body</tissue>
    </source>
</reference>
<dbReference type="AlphaFoldDB" id="A0AA39FF91"/>
<protein>
    <recommendedName>
        <fullName evidence="10">Odorant receptor</fullName>
    </recommendedName>
</protein>
<reference evidence="11" key="1">
    <citation type="journal article" date="2023" name="bioRxiv">
        <title>Scaffold-level genome assemblies of two parasitoid biocontrol wasps reveal the parthenogenesis mechanism and an associated novel virus.</title>
        <authorList>
            <person name="Inwood S."/>
            <person name="Skelly J."/>
            <person name="Guhlin J."/>
            <person name="Harrop T."/>
            <person name="Goldson S."/>
            <person name="Dearden P."/>
        </authorList>
    </citation>
    <scope>NUCLEOTIDE SEQUENCE</scope>
    <source>
        <strain evidence="11">Lincoln</strain>
        <tissue evidence="11">Whole body</tissue>
    </source>
</reference>
<keyword evidence="6 10" id="KW-1133">Transmembrane helix</keyword>
<dbReference type="GO" id="GO:0004984">
    <property type="term" value="F:olfactory receptor activity"/>
    <property type="evidence" value="ECO:0007669"/>
    <property type="project" value="InterPro"/>
</dbReference>
<dbReference type="EMBL" id="JAQQBR010001831">
    <property type="protein sequence ID" value="KAK0168487.1"/>
    <property type="molecule type" value="Genomic_DNA"/>
</dbReference>
<comment type="caution">
    <text evidence="11">The sequence shown here is derived from an EMBL/GenBank/DDBJ whole genome shotgun (WGS) entry which is preliminary data.</text>
</comment>
<dbReference type="GO" id="GO:0005886">
    <property type="term" value="C:plasma membrane"/>
    <property type="evidence" value="ECO:0007669"/>
    <property type="project" value="UniProtKB-SubCell"/>
</dbReference>
<keyword evidence="4 10" id="KW-0812">Transmembrane</keyword>
<keyword evidence="5 10" id="KW-0552">Olfaction</keyword>
<keyword evidence="9 10" id="KW-0807">Transducer</keyword>
<dbReference type="Proteomes" id="UP001168972">
    <property type="component" value="Unassembled WGS sequence"/>
</dbReference>
<dbReference type="InterPro" id="IPR004117">
    <property type="entry name" value="7tm6_olfct_rcpt"/>
</dbReference>
<evidence type="ECO:0000256" key="7">
    <source>
        <dbReference type="ARBA" id="ARBA00023136"/>
    </source>
</evidence>
<dbReference type="Pfam" id="PF02949">
    <property type="entry name" value="7tm_6"/>
    <property type="match status" value="1"/>
</dbReference>
<evidence type="ECO:0000256" key="1">
    <source>
        <dbReference type="ARBA" id="ARBA00004651"/>
    </source>
</evidence>
<keyword evidence="2" id="KW-1003">Cell membrane</keyword>
<keyword evidence="8 10" id="KW-0675">Receptor</keyword>
<comment type="caution">
    <text evidence="10">Lacks conserved residue(s) required for the propagation of feature annotation.</text>
</comment>
<feature type="transmembrane region" description="Helical" evidence="10">
    <location>
        <begin position="154"/>
        <end position="176"/>
    </location>
</feature>
<feature type="transmembrane region" description="Helical" evidence="10">
    <location>
        <begin position="71"/>
        <end position="90"/>
    </location>
</feature>
<evidence type="ECO:0000256" key="8">
    <source>
        <dbReference type="ARBA" id="ARBA00023170"/>
    </source>
</evidence>
<feature type="transmembrane region" description="Helical" evidence="10">
    <location>
        <begin position="326"/>
        <end position="346"/>
    </location>
</feature>
<feature type="transmembrane region" description="Helical" evidence="10">
    <location>
        <begin position="294"/>
        <end position="314"/>
    </location>
</feature>
<feature type="transmembrane region" description="Helical" evidence="10">
    <location>
        <begin position="102"/>
        <end position="120"/>
    </location>
</feature>
<evidence type="ECO:0000256" key="5">
    <source>
        <dbReference type="ARBA" id="ARBA00022725"/>
    </source>
</evidence>
<evidence type="ECO:0000256" key="3">
    <source>
        <dbReference type="ARBA" id="ARBA00022606"/>
    </source>
</evidence>
<gene>
    <name evidence="11" type="ORF">PV327_002279</name>
</gene>
<dbReference type="PANTHER" id="PTHR21137">
    <property type="entry name" value="ODORANT RECEPTOR"/>
    <property type="match status" value="1"/>
</dbReference>
<evidence type="ECO:0000256" key="2">
    <source>
        <dbReference type="ARBA" id="ARBA00022475"/>
    </source>
</evidence>
<name>A0AA39FF91_MICHY</name>
<keyword evidence="12" id="KW-1185">Reference proteome</keyword>
<evidence type="ECO:0000256" key="9">
    <source>
        <dbReference type="ARBA" id="ARBA00023224"/>
    </source>
</evidence>
<comment type="subcellular location">
    <subcellularLocation>
        <location evidence="1 10">Cell membrane</location>
        <topology evidence="1 10">Multi-pass membrane protein</topology>
    </subcellularLocation>
</comment>
<organism evidence="11 12">
    <name type="scientific">Microctonus hyperodae</name>
    <name type="common">Parasitoid wasp</name>
    <dbReference type="NCBI Taxonomy" id="165561"/>
    <lineage>
        <taxon>Eukaryota</taxon>
        <taxon>Metazoa</taxon>
        <taxon>Ecdysozoa</taxon>
        <taxon>Arthropoda</taxon>
        <taxon>Hexapoda</taxon>
        <taxon>Insecta</taxon>
        <taxon>Pterygota</taxon>
        <taxon>Neoptera</taxon>
        <taxon>Endopterygota</taxon>
        <taxon>Hymenoptera</taxon>
        <taxon>Apocrita</taxon>
        <taxon>Ichneumonoidea</taxon>
        <taxon>Braconidae</taxon>
        <taxon>Euphorinae</taxon>
        <taxon>Microctonus</taxon>
    </lineage>
</organism>